<protein>
    <submittedName>
        <fullName evidence="2">Uncharacterized protein</fullName>
    </submittedName>
</protein>
<feature type="region of interest" description="Disordered" evidence="1">
    <location>
        <begin position="146"/>
        <end position="172"/>
    </location>
</feature>
<feature type="compositionally biased region" description="Polar residues" evidence="1">
    <location>
        <begin position="147"/>
        <end position="169"/>
    </location>
</feature>
<sequence>MESFSPVNKLFMKLINTPHEQSGRESRFPNFTRRISPCSSRNQSSKEVSERCESANKIPHQVLYNPRADVKMYYSEMNKNLCRIRIQELKKPKKATNSEFSCDEIKRNINFRRLKCKDVEEQERRDEKFSQVHNLCFGRKTALFKDGNSTNRSGGDQNVQPDNGSSFPKNSLLIRRRRLKTQKNPSDFEEEEALFNPINEGVKLNLPLDMSSPKDSYEGTRKERRFVRSSKKTSMNFFRTLSQIKLKKKSAHHIIKFQIDQSQIRENLRESARSSILHKNHKAASILRRKPIQSFVSKS</sequence>
<accession>A0AAD1UG52</accession>
<organism evidence="2 3">
    <name type="scientific">Euplotes crassus</name>
    <dbReference type="NCBI Taxonomy" id="5936"/>
    <lineage>
        <taxon>Eukaryota</taxon>
        <taxon>Sar</taxon>
        <taxon>Alveolata</taxon>
        <taxon>Ciliophora</taxon>
        <taxon>Intramacronucleata</taxon>
        <taxon>Spirotrichea</taxon>
        <taxon>Hypotrichia</taxon>
        <taxon>Euplotida</taxon>
        <taxon>Euplotidae</taxon>
        <taxon>Moneuplotes</taxon>
    </lineage>
</organism>
<evidence type="ECO:0000256" key="1">
    <source>
        <dbReference type="SAM" id="MobiDB-lite"/>
    </source>
</evidence>
<name>A0AAD1UG52_EUPCR</name>
<comment type="caution">
    <text evidence="2">The sequence shown here is derived from an EMBL/GenBank/DDBJ whole genome shotgun (WGS) entry which is preliminary data.</text>
</comment>
<gene>
    <name evidence="2" type="ORF">ECRASSUSDP1_LOCUS6090</name>
</gene>
<dbReference type="EMBL" id="CAMPGE010005903">
    <property type="protein sequence ID" value="CAI2364744.1"/>
    <property type="molecule type" value="Genomic_DNA"/>
</dbReference>
<keyword evidence="3" id="KW-1185">Reference proteome</keyword>
<evidence type="ECO:0000313" key="3">
    <source>
        <dbReference type="Proteomes" id="UP001295684"/>
    </source>
</evidence>
<dbReference type="Proteomes" id="UP001295684">
    <property type="component" value="Unassembled WGS sequence"/>
</dbReference>
<evidence type="ECO:0000313" key="2">
    <source>
        <dbReference type="EMBL" id="CAI2364744.1"/>
    </source>
</evidence>
<reference evidence="2" key="1">
    <citation type="submission" date="2023-07" db="EMBL/GenBank/DDBJ databases">
        <authorList>
            <consortium name="AG Swart"/>
            <person name="Singh M."/>
            <person name="Singh A."/>
            <person name="Seah K."/>
            <person name="Emmerich C."/>
        </authorList>
    </citation>
    <scope>NUCLEOTIDE SEQUENCE</scope>
    <source>
        <strain evidence="2">DP1</strain>
    </source>
</reference>
<dbReference type="AlphaFoldDB" id="A0AAD1UG52"/>
<proteinExistence type="predicted"/>